<evidence type="ECO:0000313" key="2">
    <source>
        <dbReference type="Proteomes" id="UP001152531"/>
    </source>
</evidence>
<comment type="caution">
    <text evidence="1">The sequence shown here is derived from an EMBL/GenBank/DDBJ whole genome shotgun (WGS) entry which is preliminary data.</text>
</comment>
<organism evidence="1 2">
    <name type="scientific">[Candida] jaroonii</name>
    <dbReference type="NCBI Taxonomy" id="467808"/>
    <lineage>
        <taxon>Eukaryota</taxon>
        <taxon>Fungi</taxon>
        <taxon>Dikarya</taxon>
        <taxon>Ascomycota</taxon>
        <taxon>Saccharomycotina</taxon>
        <taxon>Pichiomycetes</taxon>
        <taxon>Debaryomycetaceae</taxon>
        <taxon>Yamadazyma</taxon>
    </lineage>
</organism>
<keyword evidence="2" id="KW-1185">Reference proteome</keyword>
<dbReference type="Proteomes" id="UP001152531">
    <property type="component" value="Unassembled WGS sequence"/>
</dbReference>
<protein>
    <submittedName>
        <fullName evidence="1">Ubiquitin-like protein Atg12p</fullName>
    </submittedName>
</protein>
<accession>A0ACA9YCN1</accession>
<sequence length="140" mass="15865">MSLQSDDDDSNSRSSLGQSQEMNSDQNGDDSSRVNSIDQSMEQTTKDPIININTTDKITIRFKPIGSTSPINPPIFKISPDQTISMILKFLCKRLKVKFIYIYILNSFQPNPDEILGELFKTFQVNNELIINYCNTMAFG</sequence>
<proteinExistence type="predicted"/>
<dbReference type="EMBL" id="CALSDN010000010">
    <property type="protein sequence ID" value="CAH6722702.1"/>
    <property type="molecule type" value="Genomic_DNA"/>
</dbReference>
<evidence type="ECO:0000313" key="1">
    <source>
        <dbReference type="EMBL" id="CAH6722702.1"/>
    </source>
</evidence>
<gene>
    <name evidence="1" type="ORF">CLIB1444_10S04434</name>
</gene>
<name>A0ACA9YCN1_9ASCO</name>
<reference evidence="1" key="1">
    <citation type="submission" date="2022-06" db="EMBL/GenBank/DDBJ databases">
        <authorList>
            <person name="Legras J.-L."/>
            <person name="Devillers H."/>
            <person name="Grondin C."/>
        </authorList>
    </citation>
    <scope>NUCLEOTIDE SEQUENCE</scope>
    <source>
        <strain evidence="1">CLIB 1444</strain>
    </source>
</reference>